<dbReference type="RefSeq" id="WP_078320304.1">
    <property type="nucleotide sequence ID" value="NZ_FXTS01000007.1"/>
</dbReference>
<keyword evidence="11" id="KW-0448">Lipopolysaccharide biosynthesis</keyword>
<comment type="similarity">
    <text evidence="3 11">Belongs to the KdsC family.</text>
</comment>
<feature type="binding site" evidence="12">
    <location>
        <position position="113"/>
    </location>
    <ligand>
        <name>Mg(2+)</name>
        <dbReference type="ChEBI" id="CHEBI:18420"/>
    </ligand>
</feature>
<name>A0A1T1H9J5_OCELI</name>
<organism evidence="13 14">
    <name type="scientific">Oceanospirillum linum</name>
    <dbReference type="NCBI Taxonomy" id="966"/>
    <lineage>
        <taxon>Bacteria</taxon>
        <taxon>Pseudomonadati</taxon>
        <taxon>Pseudomonadota</taxon>
        <taxon>Gammaproteobacteria</taxon>
        <taxon>Oceanospirillales</taxon>
        <taxon>Oceanospirillaceae</taxon>
        <taxon>Oceanospirillum</taxon>
    </lineage>
</organism>
<dbReference type="EMBL" id="MTSD02000006">
    <property type="protein sequence ID" value="OOV86485.1"/>
    <property type="molecule type" value="Genomic_DNA"/>
</dbReference>
<evidence type="ECO:0000256" key="9">
    <source>
        <dbReference type="ARBA" id="ARBA00022842"/>
    </source>
</evidence>
<evidence type="ECO:0000256" key="11">
    <source>
        <dbReference type="PIRNR" id="PIRNR006118"/>
    </source>
</evidence>
<dbReference type="InterPro" id="IPR050793">
    <property type="entry name" value="CMP-NeuNAc_synthase"/>
</dbReference>
<dbReference type="SFLD" id="SFLDS00003">
    <property type="entry name" value="Haloacid_Dehalogenase"/>
    <property type="match status" value="1"/>
</dbReference>
<evidence type="ECO:0000256" key="5">
    <source>
        <dbReference type="ARBA" id="ARBA00013066"/>
    </source>
</evidence>
<dbReference type="Pfam" id="PF08282">
    <property type="entry name" value="Hydrolase_3"/>
    <property type="match status" value="1"/>
</dbReference>
<evidence type="ECO:0000256" key="10">
    <source>
        <dbReference type="ARBA" id="ARBA00031051"/>
    </source>
</evidence>
<dbReference type="PANTHER" id="PTHR21485:SF3">
    <property type="entry name" value="N-ACYLNEURAMINATE CYTIDYLYLTRANSFERASE"/>
    <property type="match status" value="1"/>
</dbReference>
<comment type="caution">
    <text evidence="13">The sequence shown here is derived from an EMBL/GenBank/DDBJ whole genome shotgun (WGS) entry which is preliminary data.</text>
</comment>
<dbReference type="NCBIfam" id="TIGR01670">
    <property type="entry name" value="KdsC-phosphatas"/>
    <property type="match status" value="1"/>
</dbReference>
<keyword evidence="9 11" id="KW-0460">Magnesium</keyword>
<proteinExistence type="inferred from homology"/>
<accession>A0A1T1H9J5</accession>
<evidence type="ECO:0000256" key="7">
    <source>
        <dbReference type="ARBA" id="ARBA00022723"/>
    </source>
</evidence>
<evidence type="ECO:0000313" key="13">
    <source>
        <dbReference type="EMBL" id="OOV86485.1"/>
    </source>
</evidence>
<keyword evidence="7 11" id="KW-0479">Metal-binding</keyword>
<dbReference type="GO" id="GO:0019143">
    <property type="term" value="F:3-deoxy-manno-octulosonate-8-phosphatase activity"/>
    <property type="evidence" value="ECO:0007669"/>
    <property type="project" value="UniProtKB-UniRule"/>
</dbReference>
<sequence>MSYIDTPKDKARSIRLLVLDVDGVLTDGSLYFHADGSESKVFNSLDGHGIKMLQASGVEVAIITGRRSKMVELRAQALGIKTLFQGREDKLAALKTIKENKRLDWSKIAYCGDDLPDLAAIKASGLGITVPNAPEYMVQHADMCTNRKGGQGAVREVCDFIMQAQGTLQDALDYYILGC</sequence>
<dbReference type="STRING" id="966.BTA35_0213360"/>
<keyword evidence="8 11" id="KW-0378">Hydrolase</keyword>
<evidence type="ECO:0000256" key="2">
    <source>
        <dbReference type="ARBA" id="ARBA00001946"/>
    </source>
</evidence>
<dbReference type="SFLD" id="SFLDG01138">
    <property type="entry name" value="C1.6.2:_Deoxy-d-mannose-octulo"/>
    <property type="match status" value="1"/>
</dbReference>
<evidence type="ECO:0000256" key="1">
    <source>
        <dbReference type="ARBA" id="ARBA00000898"/>
    </source>
</evidence>
<dbReference type="EC" id="3.1.3.45" evidence="5 11"/>
<comment type="function">
    <text evidence="11">Catalyzes the hydrolysis of 3-deoxy-D-manno-octulosonate 8-phosphate (KDO 8-P) to 3-deoxy-D-manno-octulosonate (KDO) and inorganic phosphate.</text>
</comment>
<dbReference type="InterPro" id="IPR010023">
    <property type="entry name" value="KdsC_fam"/>
</dbReference>
<dbReference type="SFLD" id="SFLDG01136">
    <property type="entry name" value="C1.6:_Phosphoserine_Phosphatas"/>
    <property type="match status" value="1"/>
</dbReference>
<evidence type="ECO:0000256" key="12">
    <source>
        <dbReference type="PIRSR" id="PIRSR006118-2"/>
    </source>
</evidence>
<dbReference type="PANTHER" id="PTHR21485">
    <property type="entry name" value="HAD SUPERFAMILY MEMBERS CMAS AND KDSC"/>
    <property type="match status" value="1"/>
</dbReference>
<evidence type="ECO:0000256" key="6">
    <source>
        <dbReference type="ARBA" id="ARBA00020092"/>
    </source>
</evidence>
<keyword evidence="14" id="KW-1185">Reference proteome</keyword>
<dbReference type="PIRSF" id="PIRSF006118">
    <property type="entry name" value="KDO8-P_Ptase"/>
    <property type="match status" value="1"/>
</dbReference>
<reference evidence="13" key="1">
    <citation type="submission" date="2017-02" db="EMBL/GenBank/DDBJ databases">
        <title>Draft Genome Sequence of the Salt Water Bacterium Oceanospirillum linum ATCC 11336.</title>
        <authorList>
            <person name="Trachtenberg A.M."/>
            <person name="Carney J.G."/>
            <person name="Linnane J.D."/>
            <person name="Rheaume B.A."/>
            <person name="Pitts N.L."/>
            <person name="Mykles D.L."/>
            <person name="Maclea K.S."/>
        </authorList>
    </citation>
    <scope>NUCLEOTIDE SEQUENCE [LARGE SCALE GENOMIC DNA]</scope>
    <source>
        <strain evidence="13">ATCC 11336</strain>
    </source>
</reference>
<dbReference type="Gene3D" id="3.40.50.1000">
    <property type="entry name" value="HAD superfamily/HAD-like"/>
    <property type="match status" value="1"/>
</dbReference>
<comment type="cofactor">
    <cofactor evidence="2 11 12">
        <name>Mg(2+)</name>
        <dbReference type="ChEBI" id="CHEBI:18420"/>
    </cofactor>
</comment>
<feature type="binding site" evidence="12">
    <location>
        <position position="22"/>
    </location>
    <ligand>
        <name>substrate</name>
    </ligand>
</feature>
<feature type="binding site" evidence="12">
    <location>
        <position position="20"/>
    </location>
    <ligand>
        <name>Mg(2+)</name>
        <dbReference type="ChEBI" id="CHEBI:18420"/>
    </ligand>
</feature>
<evidence type="ECO:0000256" key="8">
    <source>
        <dbReference type="ARBA" id="ARBA00022801"/>
    </source>
</evidence>
<dbReference type="CDD" id="cd01630">
    <property type="entry name" value="HAD_KDO-like"/>
    <property type="match status" value="1"/>
</dbReference>
<dbReference type="GO" id="GO:0046872">
    <property type="term" value="F:metal ion binding"/>
    <property type="evidence" value="ECO:0007669"/>
    <property type="project" value="UniProtKB-UniRule"/>
</dbReference>
<evidence type="ECO:0000256" key="3">
    <source>
        <dbReference type="ARBA" id="ARBA00005893"/>
    </source>
</evidence>
<dbReference type="InterPro" id="IPR036412">
    <property type="entry name" value="HAD-like_sf"/>
</dbReference>
<dbReference type="Proteomes" id="UP000190064">
    <property type="component" value="Unassembled WGS sequence"/>
</dbReference>
<dbReference type="InterPro" id="IPR023214">
    <property type="entry name" value="HAD_sf"/>
</dbReference>
<dbReference type="AlphaFoldDB" id="A0A1T1H9J5"/>
<gene>
    <name evidence="13" type="ORF">BTA35_0213360</name>
</gene>
<evidence type="ECO:0000256" key="4">
    <source>
        <dbReference type="ARBA" id="ARBA00011881"/>
    </source>
</evidence>
<dbReference type="GO" id="GO:0008781">
    <property type="term" value="F:N-acylneuraminate cytidylyltransferase activity"/>
    <property type="evidence" value="ECO:0007669"/>
    <property type="project" value="TreeGrafter"/>
</dbReference>
<evidence type="ECO:0000313" key="14">
    <source>
        <dbReference type="Proteomes" id="UP000190064"/>
    </source>
</evidence>
<protein>
    <recommendedName>
        <fullName evidence="6 11">3-deoxy-D-manno-octulosonate 8-phosphate phosphatase KdsC</fullName>
        <ecNumber evidence="5 11">3.1.3.45</ecNumber>
    </recommendedName>
    <alternativeName>
        <fullName evidence="10 11">KDO 8-P phosphatase</fullName>
    </alternativeName>
</protein>
<dbReference type="SUPFAM" id="SSF56784">
    <property type="entry name" value="HAD-like"/>
    <property type="match status" value="1"/>
</dbReference>
<dbReference type="GO" id="GO:0009103">
    <property type="term" value="P:lipopolysaccharide biosynthetic process"/>
    <property type="evidence" value="ECO:0007669"/>
    <property type="project" value="UniProtKB-UniRule"/>
</dbReference>
<dbReference type="FunFam" id="3.40.50.1000:FF:000029">
    <property type="entry name" value="3-deoxy-D-manno-octulosonate 8-phosphate phosphatase KdsC"/>
    <property type="match status" value="1"/>
</dbReference>
<comment type="subunit">
    <text evidence="4 11">Homotetramer.</text>
</comment>
<comment type="catalytic activity">
    <reaction evidence="1 11">
        <text>3-deoxy-alpha-D-manno-2-octulosonate-8-phosphate + H2O = 3-deoxy-alpha-D-manno-oct-2-ulosonate + phosphate</text>
        <dbReference type="Rhea" id="RHEA:11500"/>
        <dbReference type="ChEBI" id="CHEBI:15377"/>
        <dbReference type="ChEBI" id="CHEBI:43474"/>
        <dbReference type="ChEBI" id="CHEBI:85985"/>
        <dbReference type="ChEBI" id="CHEBI:85986"/>
        <dbReference type="EC" id="3.1.3.45"/>
    </reaction>
</comment>